<dbReference type="PROSITE" id="PS50928">
    <property type="entry name" value="ABC_TM1"/>
    <property type="match status" value="1"/>
</dbReference>
<evidence type="ECO:0000256" key="4">
    <source>
        <dbReference type="ARBA" id="ARBA00022692"/>
    </source>
</evidence>
<dbReference type="InterPro" id="IPR051393">
    <property type="entry name" value="ABC_transporter_permease"/>
</dbReference>
<dbReference type="AlphaFoldDB" id="A0A8J8SGX7"/>
<feature type="transmembrane region" description="Helical" evidence="7">
    <location>
        <begin position="112"/>
        <end position="129"/>
    </location>
</feature>
<evidence type="ECO:0000313" key="10">
    <source>
        <dbReference type="Proteomes" id="UP000683246"/>
    </source>
</evidence>
<evidence type="ECO:0000256" key="3">
    <source>
        <dbReference type="ARBA" id="ARBA00022475"/>
    </source>
</evidence>
<dbReference type="CDD" id="cd06261">
    <property type="entry name" value="TM_PBP2"/>
    <property type="match status" value="1"/>
</dbReference>
<keyword evidence="3" id="KW-1003">Cell membrane</keyword>
<proteinExistence type="inferred from homology"/>
<name>A0A8J8SGX7_9FIRM</name>
<keyword evidence="2 7" id="KW-0813">Transport</keyword>
<reference evidence="9" key="1">
    <citation type="submission" date="2020-07" db="EMBL/GenBank/DDBJ databases">
        <title>Vallitalea pronyensis genome.</title>
        <authorList>
            <person name="Postec A."/>
        </authorList>
    </citation>
    <scope>NUCLEOTIDE SEQUENCE</scope>
    <source>
        <strain evidence="9">FatNI3</strain>
    </source>
</reference>
<dbReference type="KEGG" id="vpy:HZI73_11000"/>
<evidence type="ECO:0000256" key="5">
    <source>
        <dbReference type="ARBA" id="ARBA00022989"/>
    </source>
</evidence>
<evidence type="ECO:0000256" key="1">
    <source>
        <dbReference type="ARBA" id="ARBA00004651"/>
    </source>
</evidence>
<dbReference type="Pfam" id="PF00528">
    <property type="entry name" value="BPD_transp_1"/>
    <property type="match status" value="1"/>
</dbReference>
<evidence type="ECO:0000256" key="2">
    <source>
        <dbReference type="ARBA" id="ARBA00022448"/>
    </source>
</evidence>
<dbReference type="PANTHER" id="PTHR30193:SF1">
    <property type="entry name" value="ABC TRANSPORTER PERMEASE PROTEIN YESP-RELATED"/>
    <property type="match status" value="1"/>
</dbReference>
<keyword evidence="5 7" id="KW-1133">Transmembrane helix</keyword>
<feature type="transmembrane region" description="Helical" evidence="7">
    <location>
        <begin position="162"/>
        <end position="185"/>
    </location>
</feature>
<sequence length="302" mass="34752">MTFKRKKVRDHENLVGYICIAPWLIGFFIFTLMPILTSFYFSFTKYDVISMPEWHGLANYKDIFLTDARFLKSLLVTFKYVFLSVPFRLAFALFVAVLFAQKRKMVGLYRTLFYIPSIIGGSVAVAVMWRQLFGVEGALNAILIKLGLLDNPSSWIGNPKTALWTLIILAAWQFGSPMLIFLAGLKQIPKSFYEAASIDGANRFQQFWRITIPSLTPVIFFNFIMQTISGFMTFTQSYIITEGGPFDSTLLYAQYLFEKAFRFYKMGYGSALAWILLLIIAVFTSLIFKSSSYWVFYESKEN</sequence>
<dbReference type="EMBL" id="CP058649">
    <property type="protein sequence ID" value="QUI22783.1"/>
    <property type="molecule type" value="Genomic_DNA"/>
</dbReference>
<evidence type="ECO:0000256" key="7">
    <source>
        <dbReference type="RuleBase" id="RU363032"/>
    </source>
</evidence>
<dbReference type="PANTHER" id="PTHR30193">
    <property type="entry name" value="ABC TRANSPORTER PERMEASE PROTEIN"/>
    <property type="match status" value="1"/>
</dbReference>
<organism evidence="9 10">
    <name type="scientific">Vallitalea pronyensis</name>
    <dbReference type="NCBI Taxonomy" id="1348613"/>
    <lineage>
        <taxon>Bacteria</taxon>
        <taxon>Bacillati</taxon>
        <taxon>Bacillota</taxon>
        <taxon>Clostridia</taxon>
        <taxon>Lachnospirales</taxon>
        <taxon>Vallitaleaceae</taxon>
        <taxon>Vallitalea</taxon>
    </lineage>
</organism>
<keyword evidence="6 7" id="KW-0472">Membrane</keyword>
<evidence type="ECO:0000256" key="6">
    <source>
        <dbReference type="ARBA" id="ARBA00023136"/>
    </source>
</evidence>
<dbReference type="InterPro" id="IPR000515">
    <property type="entry name" value="MetI-like"/>
</dbReference>
<accession>A0A8J8SGX7</accession>
<evidence type="ECO:0000259" key="8">
    <source>
        <dbReference type="PROSITE" id="PS50928"/>
    </source>
</evidence>
<evidence type="ECO:0000313" key="9">
    <source>
        <dbReference type="EMBL" id="QUI22783.1"/>
    </source>
</evidence>
<feature type="transmembrane region" description="Helical" evidence="7">
    <location>
        <begin position="80"/>
        <end position="100"/>
    </location>
</feature>
<dbReference type="GO" id="GO:0055085">
    <property type="term" value="P:transmembrane transport"/>
    <property type="evidence" value="ECO:0007669"/>
    <property type="project" value="InterPro"/>
</dbReference>
<dbReference type="GO" id="GO:0005886">
    <property type="term" value="C:plasma membrane"/>
    <property type="evidence" value="ECO:0007669"/>
    <property type="project" value="UniProtKB-SubCell"/>
</dbReference>
<comment type="subcellular location">
    <subcellularLocation>
        <location evidence="1 7">Cell membrane</location>
        <topology evidence="1 7">Multi-pass membrane protein</topology>
    </subcellularLocation>
</comment>
<dbReference type="SUPFAM" id="SSF161098">
    <property type="entry name" value="MetI-like"/>
    <property type="match status" value="1"/>
</dbReference>
<feature type="transmembrane region" description="Helical" evidence="7">
    <location>
        <begin position="14"/>
        <end position="41"/>
    </location>
</feature>
<dbReference type="Proteomes" id="UP000683246">
    <property type="component" value="Chromosome"/>
</dbReference>
<gene>
    <name evidence="9" type="ORF">HZI73_11000</name>
</gene>
<feature type="domain" description="ABC transmembrane type-1" evidence="8">
    <location>
        <begin position="74"/>
        <end position="287"/>
    </location>
</feature>
<dbReference type="Gene3D" id="1.10.3720.10">
    <property type="entry name" value="MetI-like"/>
    <property type="match status" value="1"/>
</dbReference>
<feature type="transmembrane region" description="Helical" evidence="7">
    <location>
        <begin position="271"/>
        <end position="296"/>
    </location>
</feature>
<dbReference type="RefSeq" id="WP_212698278.1">
    <property type="nucleotide sequence ID" value="NZ_CP058649.1"/>
</dbReference>
<protein>
    <submittedName>
        <fullName evidence="9">Sugar ABC transporter permease</fullName>
    </submittedName>
</protein>
<keyword evidence="10" id="KW-1185">Reference proteome</keyword>
<comment type="similarity">
    <text evidence="7">Belongs to the binding-protein-dependent transport system permease family.</text>
</comment>
<keyword evidence="4 7" id="KW-0812">Transmembrane</keyword>
<dbReference type="InterPro" id="IPR035906">
    <property type="entry name" value="MetI-like_sf"/>
</dbReference>